<protein>
    <submittedName>
        <fullName evidence="1">Unannotated protein</fullName>
    </submittedName>
</protein>
<name>A0A6J7AEI9_9ZZZZ</name>
<evidence type="ECO:0000313" key="1">
    <source>
        <dbReference type="EMBL" id="CAB4831207.1"/>
    </source>
</evidence>
<organism evidence="1">
    <name type="scientific">freshwater metagenome</name>
    <dbReference type="NCBI Taxonomy" id="449393"/>
    <lineage>
        <taxon>unclassified sequences</taxon>
        <taxon>metagenomes</taxon>
        <taxon>ecological metagenomes</taxon>
    </lineage>
</organism>
<dbReference type="EMBL" id="CAFABG010000080">
    <property type="protein sequence ID" value="CAB4831207.1"/>
    <property type="molecule type" value="Genomic_DNA"/>
</dbReference>
<reference evidence="1" key="1">
    <citation type="submission" date="2020-05" db="EMBL/GenBank/DDBJ databases">
        <authorList>
            <person name="Chiriac C."/>
            <person name="Salcher M."/>
            <person name="Ghai R."/>
            <person name="Kavagutti S V."/>
        </authorList>
    </citation>
    <scope>NUCLEOTIDE SEQUENCE</scope>
</reference>
<dbReference type="AlphaFoldDB" id="A0A6J7AEI9"/>
<proteinExistence type="predicted"/>
<accession>A0A6J7AEI9</accession>
<gene>
    <name evidence="1" type="ORF">UFOPK3181_00952</name>
</gene>
<sequence>MGVSNGGVSLTSKASSLIRRSGRFDHNHVDVMPIRAKRSLTGVAVTTKRPKIKRIAKTG</sequence>